<evidence type="ECO:0000259" key="1">
    <source>
        <dbReference type="PROSITE" id="PS50851"/>
    </source>
</evidence>
<name>A0AAP5M8E9_9CYAN</name>
<dbReference type="PANTHER" id="PTHR22617">
    <property type="entry name" value="CHEMOTAXIS SENSOR HISTIDINE KINASE-RELATED"/>
    <property type="match status" value="1"/>
</dbReference>
<dbReference type="AlphaFoldDB" id="A0AAP5M8E9"/>
<organism evidence="2 3">
    <name type="scientific">Aetokthonos hydrillicola Thurmond2011</name>
    <dbReference type="NCBI Taxonomy" id="2712845"/>
    <lineage>
        <taxon>Bacteria</taxon>
        <taxon>Bacillati</taxon>
        <taxon>Cyanobacteriota</taxon>
        <taxon>Cyanophyceae</taxon>
        <taxon>Nostocales</taxon>
        <taxon>Hapalosiphonaceae</taxon>
        <taxon>Aetokthonos</taxon>
    </lineage>
</organism>
<dbReference type="PANTHER" id="PTHR22617:SF23">
    <property type="entry name" value="CHEMOTAXIS PROTEIN CHEW"/>
    <property type="match status" value="1"/>
</dbReference>
<proteinExistence type="predicted"/>
<protein>
    <submittedName>
        <fullName evidence="2">Chemotaxis protein CheW</fullName>
    </submittedName>
</protein>
<dbReference type="GO" id="GO:0006935">
    <property type="term" value="P:chemotaxis"/>
    <property type="evidence" value="ECO:0007669"/>
    <property type="project" value="InterPro"/>
</dbReference>
<feature type="domain" description="CheW-like" evidence="1">
    <location>
        <begin position="3"/>
        <end position="147"/>
    </location>
</feature>
<gene>
    <name evidence="2" type="ORF">G7B40_008775</name>
</gene>
<dbReference type="PROSITE" id="PS50851">
    <property type="entry name" value="CHEW"/>
    <property type="match status" value="2"/>
</dbReference>
<dbReference type="Gene3D" id="2.30.30.40">
    <property type="entry name" value="SH3 Domains"/>
    <property type="match status" value="2"/>
</dbReference>
<evidence type="ECO:0000313" key="3">
    <source>
        <dbReference type="Proteomes" id="UP000667802"/>
    </source>
</evidence>
<accession>A0AAP5M8E9</accession>
<dbReference type="Pfam" id="PF01584">
    <property type="entry name" value="CheW"/>
    <property type="match status" value="2"/>
</dbReference>
<dbReference type="GO" id="GO:0005829">
    <property type="term" value="C:cytosol"/>
    <property type="evidence" value="ECO:0007669"/>
    <property type="project" value="TreeGrafter"/>
</dbReference>
<comment type="caution">
    <text evidence="2">The sequence shown here is derived from an EMBL/GenBank/DDBJ whole genome shotgun (WGS) entry which is preliminary data.</text>
</comment>
<keyword evidence="3" id="KW-1185">Reference proteome</keyword>
<dbReference type="InterPro" id="IPR002545">
    <property type="entry name" value="CheW-lke_dom"/>
</dbReference>
<dbReference type="GO" id="GO:0007165">
    <property type="term" value="P:signal transduction"/>
    <property type="evidence" value="ECO:0007669"/>
    <property type="project" value="InterPro"/>
</dbReference>
<feature type="domain" description="CheW-like" evidence="1">
    <location>
        <begin position="193"/>
        <end position="330"/>
    </location>
</feature>
<dbReference type="EMBL" id="JAALHA020000003">
    <property type="protein sequence ID" value="MDR9894662.1"/>
    <property type="molecule type" value="Genomic_DNA"/>
</dbReference>
<dbReference type="InterPro" id="IPR039315">
    <property type="entry name" value="CheW"/>
</dbReference>
<dbReference type="SUPFAM" id="SSF50341">
    <property type="entry name" value="CheW-like"/>
    <property type="match status" value="2"/>
</dbReference>
<dbReference type="InterPro" id="IPR036061">
    <property type="entry name" value="CheW-like_dom_sf"/>
</dbReference>
<dbReference type="RefSeq" id="WP_208348248.1">
    <property type="nucleotide sequence ID" value="NZ_JAALHA020000003.1"/>
</dbReference>
<dbReference type="SMART" id="SM00260">
    <property type="entry name" value="CheW"/>
    <property type="match status" value="2"/>
</dbReference>
<evidence type="ECO:0000313" key="2">
    <source>
        <dbReference type="EMBL" id="MDR9894662.1"/>
    </source>
</evidence>
<reference evidence="3" key="1">
    <citation type="journal article" date="2021" name="Science">
        <title>Hunting the eagle killer: A cyanobacterial neurotoxin causes vacuolar myelinopathy.</title>
        <authorList>
            <person name="Breinlinger S."/>
            <person name="Phillips T.J."/>
            <person name="Haram B.N."/>
            <person name="Mares J."/>
            <person name="Martinez Yerena J.A."/>
            <person name="Hrouzek P."/>
            <person name="Sobotka R."/>
            <person name="Henderson W.M."/>
            <person name="Schmieder P."/>
            <person name="Williams S.M."/>
            <person name="Lauderdale J.D."/>
            <person name="Wilde H.D."/>
            <person name="Gerrin W."/>
            <person name="Kust A."/>
            <person name="Washington J.W."/>
            <person name="Wagner C."/>
            <person name="Geier B."/>
            <person name="Liebeke M."/>
            <person name="Enke H."/>
            <person name="Niedermeyer T.H.J."/>
            <person name="Wilde S.B."/>
        </authorList>
    </citation>
    <scope>NUCLEOTIDE SEQUENCE [LARGE SCALE GENOMIC DNA]</scope>
    <source>
        <strain evidence="3">Thurmond2011</strain>
    </source>
</reference>
<dbReference type="Proteomes" id="UP000667802">
    <property type="component" value="Unassembled WGS sequence"/>
</dbReference>
<dbReference type="Gene3D" id="2.40.50.180">
    <property type="entry name" value="CheA-289, Domain 4"/>
    <property type="match status" value="2"/>
</dbReference>
<sequence>MKKMSYLTFSLNDQTYGINTVYVEEALALPELVLREKSSHCIIGSVNLRGDILPVIDLNLLFDYPRHNYSLTDSLMILKCEELRVGIIVNKTYDVKSISSDEIITEVPYNQQLSGAKEKDIIAGIVRHEEDILIVASPENWLPYAELEQFKSSEFQENGDVFCPNATLEEKAIFRERSEDLKLLNKTQDLKNFQSLTVFSLNDNFFGINLKWVREFTNIYQITPIPCCPRHIVGNMNLRGEILTLVDIRPLFNLPIINISKSSKAMVVQVEDIVAGIVVEDVCDVMFFINPQEITPIDTVNNNYCEGKIFYRQGIMNILNLSQIFQNSGFIVDQVV</sequence>